<dbReference type="SMART" id="SM00220">
    <property type="entry name" value="S_TKc"/>
    <property type="match status" value="1"/>
</dbReference>
<dbReference type="PANTHER" id="PTHR24346:SF82">
    <property type="entry name" value="KP78A-RELATED"/>
    <property type="match status" value="1"/>
</dbReference>
<dbReference type="GO" id="GO:0004674">
    <property type="term" value="F:protein serine/threonine kinase activity"/>
    <property type="evidence" value="ECO:0007669"/>
    <property type="project" value="UniProtKB-KW"/>
</dbReference>
<protein>
    <submittedName>
        <fullName evidence="9">Serine/threonine-protein kinase gin4-related</fullName>
    </submittedName>
</protein>
<dbReference type="FunFam" id="3.30.200.20:FF:000003">
    <property type="entry name" value="Non-specific serine/threonine protein kinase"/>
    <property type="match status" value="1"/>
</dbReference>
<dbReference type="InterPro" id="IPR000719">
    <property type="entry name" value="Prot_kinase_dom"/>
</dbReference>
<evidence type="ECO:0000256" key="7">
    <source>
        <dbReference type="SAM" id="MobiDB-lite"/>
    </source>
</evidence>
<feature type="region of interest" description="Disordered" evidence="7">
    <location>
        <begin position="381"/>
        <end position="435"/>
    </location>
</feature>
<feature type="domain" description="Protein kinase" evidence="8">
    <location>
        <begin position="9"/>
        <end position="262"/>
    </location>
</feature>
<dbReference type="PROSITE" id="PS00107">
    <property type="entry name" value="PROTEIN_KINASE_ATP"/>
    <property type="match status" value="1"/>
</dbReference>
<dbReference type="FunFam" id="1.10.510.10:FF:000956">
    <property type="entry name" value="CAMK family protein kinase"/>
    <property type="match status" value="1"/>
</dbReference>
<dbReference type="Gene3D" id="1.10.510.10">
    <property type="entry name" value="Transferase(Phosphotransferase) domain 1"/>
    <property type="match status" value="1"/>
</dbReference>
<dbReference type="Pfam" id="PF00069">
    <property type="entry name" value="Pkinase"/>
    <property type="match status" value="1"/>
</dbReference>
<comment type="caution">
    <text evidence="9">The sequence shown here is derived from an EMBL/GenBank/DDBJ whole genome shotgun (WGS) entry which is preliminary data.</text>
</comment>
<dbReference type="InterPro" id="IPR011009">
    <property type="entry name" value="Kinase-like_dom_sf"/>
</dbReference>
<dbReference type="GO" id="GO:0005737">
    <property type="term" value="C:cytoplasm"/>
    <property type="evidence" value="ECO:0007669"/>
    <property type="project" value="TreeGrafter"/>
</dbReference>
<dbReference type="AlphaFoldDB" id="A0AAV7ZYR5"/>
<sequence>MSYLNIGPYQIGKTLGVGSSSKVKLAVHKETKKKVAIKILSKSFISEKPQRKKKIEREISILKLLKHQNLMRLYDVYETSKYLYLIMEYVSGGELFDLLVSKGSISHSKSLSIFQQIIYGLSYLHERLICHRDLKPENLLLDKNHCIKIADFGMAQIMKKGSLLKTSCGSPHYAAPEVISGMEYDGKKADVWCCGIILFALISGRLPFDSKNIKRLLLKIKKGEYKMSSKFTKDERDIIKKMLVVDPKKRISIDEIKKHPWFTSNYPTNYTPQDSSIKIKNIGAMKKELLSPKILKNLKTLGWGDQEELTKALCSEELNQEKIFYVMYYKSMRLKTSKPKYQKKRSNSIQEKNLKILSKDLLTNEEEKEKFNSEIVIITSNDSVETQENEKETNDNESDEYKEEFSQSSPDLERSPNPKQNRSKPMGIVQDQEEYEKYDFTIGTPRFHRTKDDDLGSLPITKSPKMNWFGSLFSKKNLGNIHISNNSSNSSNSNNNNNNTTNNNNNESNSLQKKKKEEILPKIFSLQYEISLYETILRFQTSLKNLNFQWEFPSIGLIKAKYQNIKMKIIFKQFKKNNKTNVIINYKTGDPRIYNLISQNLIQKTCN</sequence>
<dbReference type="GO" id="GO:0005524">
    <property type="term" value="F:ATP binding"/>
    <property type="evidence" value="ECO:0007669"/>
    <property type="project" value="UniProtKB-UniRule"/>
</dbReference>
<keyword evidence="2" id="KW-0808">Transferase</keyword>
<keyword evidence="3 6" id="KW-0547">Nucleotide-binding</keyword>
<evidence type="ECO:0000256" key="5">
    <source>
        <dbReference type="ARBA" id="ARBA00022840"/>
    </source>
</evidence>
<dbReference type="SUPFAM" id="SSF56112">
    <property type="entry name" value="Protein kinase-like (PK-like)"/>
    <property type="match status" value="1"/>
</dbReference>
<dbReference type="EMBL" id="JANTQA010000023">
    <property type="protein sequence ID" value="KAJ3445090.1"/>
    <property type="molecule type" value="Genomic_DNA"/>
</dbReference>
<dbReference type="PANTHER" id="PTHR24346">
    <property type="entry name" value="MAP/MICROTUBULE AFFINITY-REGULATING KINASE"/>
    <property type="match status" value="1"/>
</dbReference>
<evidence type="ECO:0000313" key="10">
    <source>
        <dbReference type="Proteomes" id="UP001146793"/>
    </source>
</evidence>
<feature type="compositionally biased region" description="Low complexity" evidence="7">
    <location>
        <begin position="484"/>
        <end position="510"/>
    </location>
</feature>
<feature type="region of interest" description="Disordered" evidence="7">
    <location>
        <begin position="484"/>
        <end position="513"/>
    </location>
</feature>
<name>A0AAV7ZYR5_9EUKA</name>
<evidence type="ECO:0000256" key="2">
    <source>
        <dbReference type="ARBA" id="ARBA00022679"/>
    </source>
</evidence>
<dbReference type="InterPro" id="IPR017441">
    <property type="entry name" value="Protein_kinase_ATP_BS"/>
</dbReference>
<evidence type="ECO:0000256" key="6">
    <source>
        <dbReference type="PROSITE-ProRule" id="PRU10141"/>
    </source>
</evidence>
<keyword evidence="4 9" id="KW-0418">Kinase</keyword>
<evidence type="ECO:0000259" key="8">
    <source>
        <dbReference type="PROSITE" id="PS50011"/>
    </source>
</evidence>
<dbReference type="GO" id="GO:0035556">
    <property type="term" value="P:intracellular signal transduction"/>
    <property type="evidence" value="ECO:0007669"/>
    <property type="project" value="TreeGrafter"/>
</dbReference>
<proteinExistence type="predicted"/>
<evidence type="ECO:0000313" key="9">
    <source>
        <dbReference type="EMBL" id="KAJ3445090.1"/>
    </source>
</evidence>
<dbReference type="InterPro" id="IPR008271">
    <property type="entry name" value="Ser/Thr_kinase_AS"/>
</dbReference>
<keyword evidence="1" id="KW-0723">Serine/threonine-protein kinase</keyword>
<evidence type="ECO:0000256" key="4">
    <source>
        <dbReference type="ARBA" id="ARBA00022777"/>
    </source>
</evidence>
<dbReference type="Proteomes" id="UP001146793">
    <property type="component" value="Unassembled WGS sequence"/>
</dbReference>
<feature type="binding site" evidence="6">
    <location>
        <position position="38"/>
    </location>
    <ligand>
        <name>ATP</name>
        <dbReference type="ChEBI" id="CHEBI:30616"/>
    </ligand>
</feature>
<organism evidence="9 10">
    <name type="scientific">Anaeramoeba flamelloides</name>
    <dbReference type="NCBI Taxonomy" id="1746091"/>
    <lineage>
        <taxon>Eukaryota</taxon>
        <taxon>Metamonada</taxon>
        <taxon>Anaeramoebidae</taxon>
        <taxon>Anaeramoeba</taxon>
    </lineage>
</organism>
<evidence type="ECO:0000256" key="1">
    <source>
        <dbReference type="ARBA" id="ARBA00022527"/>
    </source>
</evidence>
<reference evidence="9" key="1">
    <citation type="submission" date="2022-08" db="EMBL/GenBank/DDBJ databases">
        <title>Novel sulphate-reducing endosymbionts in the free-living metamonad Anaeramoeba.</title>
        <authorList>
            <person name="Jerlstrom-Hultqvist J."/>
            <person name="Cepicka I."/>
            <person name="Gallot-Lavallee L."/>
            <person name="Salas-Leiva D."/>
            <person name="Curtis B.A."/>
            <person name="Zahonova K."/>
            <person name="Pipaliya S."/>
            <person name="Dacks J."/>
            <person name="Roger A.J."/>
        </authorList>
    </citation>
    <scope>NUCLEOTIDE SEQUENCE</scope>
    <source>
        <strain evidence="9">Busselton2</strain>
    </source>
</reference>
<keyword evidence="5 6" id="KW-0067">ATP-binding</keyword>
<evidence type="ECO:0000256" key="3">
    <source>
        <dbReference type="ARBA" id="ARBA00022741"/>
    </source>
</evidence>
<dbReference type="PROSITE" id="PS50011">
    <property type="entry name" value="PROTEIN_KINASE_DOM"/>
    <property type="match status" value="1"/>
</dbReference>
<dbReference type="PROSITE" id="PS00108">
    <property type="entry name" value="PROTEIN_KINASE_ST"/>
    <property type="match status" value="1"/>
</dbReference>
<gene>
    <name evidence="9" type="ORF">M0812_10954</name>
</gene>
<accession>A0AAV7ZYR5</accession>